<evidence type="ECO:0000313" key="1">
    <source>
        <dbReference type="EMBL" id="ACO33408.1"/>
    </source>
</evidence>
<dbReference type="KEGG" id="aca:ACP_2743"/>
<name>C1F351_ACIC5</name>
<sequence>MLKVTSKVLRSLQGVTKMKLIVRALVLGIAVSGLAASALSAHMGVSSAKVNANEAKLAGNQVVGFMPAPVCLPGTCGLSSSR</sequence>
<evidence type="ECO:0000313" key="2">
    <source>
        <dbReference type="Proteomes" id="UP000002207"/>
    </source>
</evidence>
<dbReference type="EMBL" id="CP001472">
    <property type="protein sequence ID" value="ACO33408.1"/>
    <property type="molecule type" value="Genomic_DNA"/>
</dbReference>
<proteinExistence type="predicted"/>
<accession>C1F351</accession>
<dbReference type="Proteomes" id="UP000002207">
    <property type="component" value="Chromosome"/>
</dbReference>
<reference evidence="1 2" key="1">
    <citation type="journal article" date="2009" name="Appl. Environ. Microbiol.">
        <title>Three genomes from the phylum Acidobacteria provide insight into the lifestyles of these microorganisms in soils.</title>
        <authorList>
            <person name="Ward N.L."/>
            <person name="Challacombe J.F."/>
            <person name="Janssen P.H."/>
            <person name="Henrissat B."/>
            <person name="Coutinho P.M."/>
            <person name="Wu M."/>
            <person name="Xie G."/>
            <person name="Haft D.H."/>
            <person name="Sait M."/>
            <person name="Badger J."/>
            <person name="Barabote R.D."/>
            <person name="Bradley B."/>
            <person name="Brettin T.S."/>
            <person name="Brinkac L.M."/>
            <person name="Bruce D."/>
            <person name="Creasy T."/>
            <person name="Daugherty S.C."/>
            <person name="Davidsen T.M."/>
            <person name="DeBoy R.T."/>
            <person name="Detter J.C."/>
            <person name="Dodson R.J."/>
            <person name="Durkin A.S."/>
            <person name="Ganapathy A."/>
            <person name="Gwinn-Giglio M."/>
            <person name="Han C.S."/>
            <person name="Khouri H."/>
            <person name="Kiss H."/>
            <person name="Kothari S.P."/>
            <person name="Madupu R."/>
            <person name="Nelson K.E."/>
            <person name="Nelson W.C."/>
            <person name="Paulsen I."/>
            <person name="Penn K."/>
            <person name="Ren Q."/>
            <person name="Rosovitz M.J."/>
            <person name="Selengut J.D."/>
            <person name="Shrivastava S."/>
            <person name="Sullivan S.A."/>
            <person name="Tapia R."/>
            <person name="Thompson L.S."/>
            <person name="Watkins K.L."/>
            <person name="Yang Q."/>
            <person name="Yu C."/>
            <person name="Zafar N."/>
            <person name="Zhou L."/>
            <person name="Kuske C.R."/>
        </authorList>
    </citation>
    <scope>NUCLEOTIDE SEQUENCE [LARGE SCALE GENOMIC DNA]</scope>
    <source>
        <strain evidence="2">ATCC 51196 / DSM 11244 / BCRC 80197 / JCM 7670 / NBRC 15755 / NCIMB 13165 / 161</strain>
    </source>
</reference>
<protein>
    <submittedName>
        <fullName evidence="1">Uncharacterized protein</fullName>
    </submittedName>
</protein>
<dbReference type="InParanoid" id="C1F351"/>
<dbReference type="AlphaFoldDB" id="C1F351"/>
<keyword evidence="2" id="KW-1185">Reference proteome</keyword>
<gene>
    <name evidence="1" type="ordered locus">ACP_2743</name>
</gene>
<dbReference type="HOGENOM" id="CLU_2550573_0_0_0"/>
<organism evidence="1 2">
    <name type="scientific">Acidobacterium capsulatum (strain ATCC 51196 / DSM 11244 / BCRC 80197 / JCM 7670 / NBRC 15755 / NCIMB 13165 / 161)</name>
    <dbReference type="NCBI Taxonomy" id="240015"/>
    <lineage>
        <taxon>Bacteria</taxon>
        <taxon>Pseudomonadati</taxon>
        <taxon>Acidobacteriota</taxon>
        <taxon>Terriglobia</taxon>
        <taxon>Terriglobales</taxon>
        <taxon>Acidobacteriaceae</taxon>
        <taxon>Acidobacterium</taxon>
    </lineage>
</organism>